<evidence type="ECO:0000313" key="5">
    <source>
        <dbReference type="Proteomes" id="UP000723463"/>
    </source>
</evidence>
<sequence>MVLWSSGISGRGRILSSKRTLISGLLLLLILFYYVALPNPQAGSLDDRTAFQAESAFRKNKKGSALADDTEIMMPLPVREKGPVRTFPWLNSFVERVKLDGRLPVMDYLRGEQEANSVSTADCHQENGASDSCLAPSTSTARSTTEMGMLVGRDPLAAGPYEDALLESKSVEPEVMEDDEGNTIDDTPKATIVENEVATSTNDDWSDEKEAESIQEENDEQGSEKEDGTKKGLLKQPQKVGAISEIEAEAKAHVDEAEEVLEDAMEELREEREEEILDETEEDIMDRVEEAEEEILDRIDEAEEASGEVLTDEMVRMIEDEVVAEEEAGLDENMHRYVETLFRGDKGSEEEEEEEEEEVVAVVEAEVEVEPEYSKEDLLGQAGSGETMDDEE</sequence>
<feature type="region of interest" description="Disordered" evidence="2">
    <location>
        <begin position="369"/>
        <end position="392"/>
    </location>
</feature>
<evidence type="ECO:0000256" key="3">
    <source>
        <dbReference type="SAM" id="Phobius"/>
    </source>
</evidence>
<feature type="transmembrane region" description="Helical" evidence="3">
    <location>
        <begin position="20"/>
        <end position="37"/>
    </location>
</feature>
<feature type="region of interest" description="Disordered" evidence="2">
    <location>
        <begin position="171"/>
        <end position="238"/>
    </location>
</feature>
<evidence type="ECO:0000256" key="1">
    <source>
        <dbReference type="SAM" id="Coils"/>
    </source>
</evidence>
<keyword evidence="3" id="KW-0812">Transmembrane</keyword>
<dbReference type="EMBL" id="JAAAXW010000225">
    <property type="protein sequence ID" value="KAF9539878.1"/>
    <property type="molecule type" value="Genomic_DNA"/>
</dbReference>
<comment type="caution">
    <text evidence="4">The sequence shown here is derived from an EMBL/GenBank/DDBJ whole genome shotgun (WGS) entry which is preliminary data.</text>
</comment>
<feature type="compositionally biased region" description="Acidic residues" evidence="2">
    <location>
        <begin position="204"/>
        <end position="221"/>
    </location>
</feature>
<feature type="coiled-coil region" evidence="1">
    <location>
        <begin position="243"/>
        <end position="308"/>
    </location>
</feature>
<feature type="compositionally biased region" description="Acidic residues" evidence="2">
    <location>
        <begin position="174"/>
        <end position="183"/>
    </location>
</feature>
<keyword evidence="1" id="KW-0175">Coiled coil</keyword>
<accession>A0A9P6F1Q1</accession>
<dbReference type="AlphaFoldDB" id="A0A9P6F1Q1"/>
<keyword evidence="3" id="KW-1133">Transmembrane helix</keyword>
<dbReference type="Proteomes" id="UP000723463">
    <property type="component" value="Unassembled WGS sequence"/>
</dbReference>
<gene>
    <name evidence="4" type="ORF">EC957_004886</name>
</gene>
<name>A0A9P6F1Q1_9FUNG</name>
<keyword evidence="3" id="KW-0472">Membrane</keyword>
<evidence type="ECO:0000313" key="4">
    <source>
        <dbReference type="EMBL" id="KAF9539878.1"/>
    </source>
</evidence>
<proteinExistence type="predicted"/>
<keyword evidence="5" id="KW-1185">Reference proteome</keyword>
<organism evidence="4 5">
    <name type="scientific">Mortierella hygrophila</name>
    <dbReference type="NCBI Taxonomy" id="979708"/>
    <lineage>
        <taxon>Eukaryota</taxon>
        <taxon>Fungi</taxon>
        <taxon>Fungi incertae sedis</taxon>
        <taxon>Mucoromycota</taxon>
        <taxon>Mortierellomycotina</taxon>
        <taxon>Mortierellomycetes</taxon>
        <taxon>Mortierellales</taxon>
        <taxon>Mortierellaceae</taxon>
        <taxon>Mortierella</taxon>
    </lineage>
</organism>
<protein>
    <submittedName>
        <fullName evidence="4">Uncharacterized protein</fullName>
    </submittedName>
</protein>
<reference evidence="4" key="1">
    <citation type="journal article" date="2020" name="Fungal Divers.">
        <title>Resolving the Mortierellaceae phylogeny through synthesis of multi-gene phylogenetics and phylogenomics.</title>
        <authorList>
            <person name="Vandepol N."/>
            <person name="Liber J."/>
            <person name="Desiro A."/>
            <person name="Na H."/>
            <person name="Kennedy M."/>
            <person name="Barry K."/>
            <person name="Grigoriev I.V."/>
            <person name="Miller A.N."/>
            <person name="O'Donnell K."/>
            <person name="Stajich J.E."/>
            <person name="Bonito G."/>
        </authorList>
    </citation>
    <scope>NUCLEOTIDE SEQUENCE</scope>
    <source>
        <strain evidence="4">NRRL 2591</strain>
    </source>
</reference>
<evidence type="ECO:0000256" key="2">
    <source>
        <dbReference type="SAM" id="MobiDB-lite"/>
    </source>
</evidence>